<dbReference type="InterPro" id="IPR058347">
    <property type="entry name" value="DUF8034"/>
</dbReference>
<keyword evidence="3" id="KW-1185">Reference proteome</keyword>
<dbReference type="RefSeq" id="WP_380596224.1">
    <property type="nucleotide sequence ID" value="NZ_JBHSDU010000003.1"/>
</dbReference>
<proteinExistence type="predicted"/>
<sequence length="607" mass="68229">MNRRQFVASAAALATWPATASSALVAATPMAPPEWALLQRELLRAQTEACETFYAKYFDDRSYLRAFERWGANDGPDDAIEQVNDWALLHALGGSDRILELYRKAWEGHLQQYSNVRTRQVELGRRGMYVREFPPQMDWQHISEGLTTFNLMGLSTPQDARLIERARRFAGFYTGDDPGVPNYDSKHRIIRSVFNGSAGPLLRPATELDWAGDPFDVSKFKMEHGERTYEETLAHYREYTDIVGDNPLNLHATTLALNAFMLTGDRKYRSWALEYLDAWVERADANSGLLPSLIGLDGRIGGPSGKWYGGVYGWGFSPIVPQTGQREDRNRVPRSIVAFMNASLLTGDDRYMQVWRRQSEVINQQARTIDGKLHTPRMYGEQGWYSFAPGPYRANAFEIWYVSMRTGDRELAGDHPWIAFLEGRNANYPVEAQRAALNRVRERIAAMQADKSTPETRLADNAIDINPATVTALIQLSQGGLHIARPPWSSTSPHQGGAPLHCRLRYFDPERRRAGLPPDVAALVDELGADRTGVTLVNLNPVGSRVVTIQGGAYAEHRIEAATLGERRIDIGNSAFDIELRPGCGARLQLSMRRYSNAPTLAFPWMR</sequence>
<evidence type="ECO:0000313" key="2">
    <source>
        <dbReference type="EMBL" id="MFC4309161.1"/>
    </source>
</evidence>
<feature type="signal peptide" evidence="1">
    <location>
        <begin position="1"/>
        <end position="20"/>
    </location>
</feature>
<evidence type="ECO:0000256" key="1">
    <source>
        <dbReference type="SAM" id="SignalP"/>
    </source>
</evidence>
<organism evidence="2 3">
    <name type="scientific">Steroidobacter flavus</name>
    <dbReference type="NCBI Taxonomy" id="1842136"/>
    <lineage>
        <taxon>Bacteria</taxon>
        <taxon>Pseudomonadati</taxon>
        <taxon>Pseudomonadota</taxon>
        <taxon>Gammaproteobacteria</taxon>
        <taxon>Steroidobacterales</taxon>
        <taxon>Steroidobacteraceae</taxon>
        <taxon>Steroidobacter</taxon>
    </lineage>
</organism>
<comment type="caution">
    <text evidence="2">The sequence shown here is derived from an EMBL/GenBank/DDBJ whole genome shotgun (WGS) entry which is preliminary data.</text>
</comment>
<keyword evidence="1" id="KW-0732">Signal</keyword>
<gene>
    <name evidence="2" type="ORF">ACFPN2_08725</name>
</gene>
<evidence type="ECO:0000313" key="3">
    <source>
        <dbReference type="Proteomes" id="UP001595904"/>
    </source>
</evidence>
<accession>A0ABV8SP01</accession>
<dbReference type="Pfam" id="PF26099">
    <property type="entry name" value="DUF8034"/>
    <property type="match status" value="2"/>
</dbReference>
<dbReference type="Proteomes" id="UP001595904">
    <property type="component" value="Unassembled WGS sequence"/>
</dbReference>
<dbReference type="SUPFAM" id="SSF48208">
    <property type="entry name" value="Six-hairpin glycosidases"/>
    <property type="match status" value="1"/>
</dbReference>
<dbReference type="EMBL" id="JBHSDU010000003">
    <property type="protein sequence ID" value="MFC4309161.1"/>
    <property type="molecule type" value="Genomic_DNA"/>
</dbReference>
<dbReference type="InterPro" id="IPR008928">
    <property type="entry name" value="6-hairpin_glycosidase_sf"/>
</dbReference>
<name>A0ABV8SP01_9GAMM</name>
<reference evidence="3" key="1">
    <citation type="journal article" date="2019" name="Int. J. Syst. Evol. Microbiol.">
        <title>The Global Catalogue of Microorganisms (GCM) 10K type strain sequencing project: providing services to taxonomists for standard genome sequencing and annotation.</title>
        <authorList>
            <consortium name="The Broad Institute Genomics Platform"/>
            <consortium name="The Broad Institute Genome Sequencing Center for Infectious Disease"/>
            <person name="Wu L."/>
            <person name="Ma J."/>
        </authorList>
    </citation>
    <scope>NUCLEOTIDE SEQUENCE [LARGE SCALE GENOMIC DNA]</scope>
    <source>
        <strain evidence="3">CGMCC 1.10759</strain>
    </source>
</reference>
<protein>
    <submittedName>
        <fullName evidence="2">Uncharacterized protein</fullName>
    </submittedName>
</protein>
<feature type="chain" id="PRO_5046124059" evidence="1">
    <location>
        <begin position="21"/>
        <end position="607"/>
    </location>
</feature>